<accession>A0AAD9L2F3</accession>
<feature type="region of interest" description="Disordered" evidence="4">
    <location>
        <begin position="173"/>
        <end position="208"/>
    </location>
</feature>
<dbReference type="GO" id="GO:0051082">
    <property type="term" value="F:unfolded protein binding"/>
    <property type="evidence" value="ECO:0007669"/>
    <property type="project" value="TreeGrafter"/>
</dbReference>
<dbReference type="PROSITE" id="PS01031">
    <property type="entry name" value="SHSP"/>
    <property type="match status" value="1"/>
</dbReference>
<evidence type="ECO:0000256" key="2">
    <source>
        <dbReference type="PROSITE-ProRule" id="PRU00285"/>
    </source>
</evidence>
<dbReference type="InterPro" id="IPR001436">
    <property type="entry name" value="Alpha-crystallin/sHSP_animal"/>
</dbReference>
<dbReference type="GO" id="GO:0005634">
    <property type="term" value="C:nucleus"/>
    <property type="evidence" value="ECO:0007669"/>
    <property type="project" value="TreeGrafter"/>
</dbReference>
<comment type="similarity">
    <text evidence="2 3">Belongs to the small heat shock protein (HSP20) family.</text>
</comment>
<dbReference type="GO" id="GO:0009408">
    <property type="term" value="P:response to heat"/>
    <property type="evidence" value="ECO:0007669"/>
    <property type="project" value="TreeGrafter"/>
</dbReference>
<protein>
    <recommendedName>
        <fullName evidence="5">SHSP domain-containing protein</fullName>
    </recommendedName>
</protein>
<proteinExistence type="inferred from homology"/>
<dbReference type="Gene3D" id="2.60.40.790">
    <property type="match status" value="1"/>
</dbReference>
<dbReference type="GO" id="GO:0042026">
    <property type="term" value="P:protein refolding"/>
    <property type="evidence" value="ECO:0007669"/>
    <property type="project" value="TreeGrafter"/>
</dbReference>
<dbReference type="PANTHER" id="PTHR45640">
    <property type="entry name" value="HEAT SHOCK PROTEIN HSP-12.2-RELATED"/>
    <property type="match status" value="1"/>
</dbReference>
<reference evidence="6" key="1">
    <citation type="journal article" date="2023" name="Mol. Biol. Evol.">
        <title>Third-Generation Sequencing Reveals the Adaptive Role of the Epigenome in Three Deep-Sea Polychaetes.</title>
        <authorList>
            <person name="Perez M."/>
            <person name="Aroh O."/>
            <person name="Sun Y."/>
            <person name="Lan Y."/>
            <person name="Juniper S.K."/>
            <person name="Young C.R."/>
            <person name="Angers B."/>
            <person name="Qian P.Y."/>
        </authorList>
    </citation>
    <scope>NUCLEOTIDE SEQUENCE</scope>
    <source>
        <strain evidence="6">R07B-5</strain>
    </source>
</reference>
<dbReference type="InterPro" id="IPR008978">
    <property type="entry name" value="HSP20-like_chaperone"/>
</dbReference>
<evidence type="ECO:0000313" key="6">
    <source>
        <dbReference type="EMBL" id="KAK2182133.1"/>
    </source>
</evidence>
<dbReference type="AlphaFoldDB" id="A0AAD9L2F3"/>
<dbReference type="PANTHER" id="PTHR45640:SF13">
    <property type="entry name" value="HEAT SHOCK PROTEIN 22-RELATED"/>
    <property type="match status" value="1"/>
</dbReference>
<dbReference type="CDD" id="cd06526">
    <property type="entry name" value="metazoan_ACD"/>
    <property type="match status" value="1"/>
</dbReference>
<evidence type="ECO:0000256" key="4">
    <source>
        <dbReference type="SAM" id="MobiDB-lite"/>
    </source>
</evidence>
<name>A0AAD9L2F3_RIDPI</name>
<evidence type="ECO:0000313" key="7">
    <source>
        <dbReference type="Proteomes" id="UP001209878"/>
    </source>
</evidence>
<gene>
    <name evidence="6" type="ORF">NP493_365g00055</name>
</gene>
<feature type="compositionally biased region" description="Basic and acidic residues" evidence="4">
    <location>
        <begin position="176"/>
        <end position="208"/>
    </location>
</feature>
<dbReference type="InterPro" id="IPR002068">
    <property type="entry name" value="A-crystallin/Hsp20_dom"/>
</dbReference>
<evidence type="ECO:0000256" key="1">
    <source>
        <dbReference type="ARBA" id="ARBA00023016"/>
    </source>
</evidence>
<dbReference type="Proteomes" id="UP001209878">
    <property type="component" value="Unassembled WGS sequence"/>
</dbReference>
<sequence>MPNLLLKLGRPTCQALARCARPVCRRTYFDRRGPFSLIPRRLFDSDRLFPWPLQSYMGRTMEEHFRDMERMMDGVFGNRVWERSPVAGKEVNVKYDRKEFEVKLDVSQYTPEELSVKIADNELVVSGSHQQKADKYGYVRREFTRRFVVPEDVEAETLESTLTNDGYLVVSGRVKGAPEDSGRTLEIKRQEDTSGDKETAETKDKEDK</sequence>
<feature type="domain" description="SHSP" evidence="5">
    <location>
        <begin position="82"/>
        <end position="190"/>
    </location>
</feature>
<dbReference type="Pfam" id="PF00011">
    <property type="entry name" value="HSP20"/>
    <property type="match status" value="1"/>
</dbReference>
<evidence type="ECO:0000256" key="3">
    <source>
        <dbReference type="RuleBase" id="RU003616"/>
    </source>
</evidence>
<dbReference type="GO" id="GO:0005737">
    <property type="term" value="C:cytoplasm"/>
    <property type="evidence" value="ECO:0007669"/>
    <property type="project" value="TreeGrafter"/>
</dbReference>
<evidence type="ECO:0000259" key="5">
    <source>
        <dbReference type="PROSITE" id="PS01031"/>
    </source>
</evidence>
<keyword evidence="7" id="KW-1185">Reference proteome</keyword>
<dbReference type="EMBL" id="JAODUO010000365">
    <property type="protein sequence ID" value="KAK2182133.1"/>
    <property type="molecule type" value="Genomic_DNA"/>
</dbReference>
<dbReference type="SUPFAM" id="SSF49764">
    <property type="entry name" value="HSP20-like chaperones"/>
    <property type="match status" value="1"/>
</dbReference>
<keyword evidence="1" id="KW-0346">Stress response</keyword>
<organism evidence="6 7">
    <name type="scientific">Ridgeia piscesae</name>
    <name type="common">Tubeworm</name>
    <dbReference type="NCBI Taxonomy" id="27915"/>
    <lineage>
        <taxon>Eukaryota</taxon>
        <taxon>Metazoa</taxon>
        <taxon>Spiralia</taxon>
        <taxon>Lophotrochozoa</taxon>
        <taxon>Annelida</taxon>
        <taxon>Polychaeta</taxon>
        <taxon>Sedentaria</taxon>
        <taxon>Canalipalpata</taxon>
        <taxon>Sabellida</taxon>
        <taxon>Siboglinidae</taxon>
        <taxon>Ridgeia</taxon>
    </lineage>
</organism>
<comment type="caution">
    <text evidence="6">The sequence shown here is derived from an EMBL/GenBank/DDBJ whole genome shotgun (WGS) entry which is preliminary data.</text>
</comment>